<evidence type="ECO:0000313" key="2">
    <source>
        <dbReference type="Ensembl" id="ENSMALP00000029986.1"/>
    </source>
</evidence>
<evidence type="ECO:0000313" key="3">
    <source>
        <dbReference type="Proteomes" id="UP000261600"/>
    </source>
</evidence>
<evidence type="ECO:0000256" key="1">
    <source>
        <dbReference type="SAM" id="MobiDB-lite"/>
    </source>
</evidence>
<sequence length="582" mass="64822">MFILNSIKILNIFFPIGHLDFPKPTVDSSADLAISPLSNCNVWPGYHSFARFKKPIKIAVHMQSPSGNQLWFPGPSLWSLITEHVPGSELPKIRAALGHSLVDMYTEVHTEVEMWHKMWQESQGGGNHCSRSGTPLPRQQAPFLADPPAVKELVRAEVKMLLQTLMERDSREGRDSKELLFWYKPETVNYALGHLDSCYSNCPLPEVTANRSRPSSQCSVQSSAEEEIEAVREKLNVTDIDRVADHLKSILMEECKGLNTLLQHLKRNIKQKYKSKCEFDQSEPSLAELSELRAAIQMDLELYPSSFSASPTPSSPRSVKKLKNRLRLSAGQRASDETLRALTTASNLRPHPPLCHSNPKPPAGPPLTKTSASVKPVNTSSLSSIHHRSTSKIPICTNITTPVHVNSHFTTDQIMIKSNHLCSLCSEHDRASLHRRTPNSSPSFQMELQRNSSIHEAHLSSHCSIHSLSKECDLSFQTERKSSPVWKSSNIDITPPPIPALCEAGSYSCKTSDLTVKTKAQNGNRKSSCRGSFVSVTVQTGNDRNKRSHGGFTNQPKSVQEGQMELEFTNFYQPVPPARLTT</sequence>
<dbReference type="Ensembl" id="ENSMALT00000030517.1">
    <property type="protein sequence ID" value="ENSMALP00000029986.1"/>
    <property type="gene ID" value="ENSMALG00000020753.1"/>
</dbReference>
<dbReference type="RefSeq" id="XP_020447213.1">
    <property type="nucleotide sequence ID" value="XM_020591557.1"/>
</dbReference>
<dbReference type="KEGG" id="malb:109955418"/>
<dbReference type="Pfam" id="PF15669">
    <property type="entry name" value="CCDC24"/>
    <property type="match status" value="1"/>
</dbReference>
<dbReference type="GeneID" id="109955418"/>
<dbReference type="STRING" id="43700.ENSMALP00000029986"/>
<dbReference type="PANTHER" id="PTHR28601:SF1">
    <property type="entry name" value="COILED-COIL DOMAIN-CONTAINING PROTEIN 24"/>
    <property type="match status" value="1"/>
</dbReference>
<reference evidence="2" key="1">
    <citation type="submission" date="2025-08" db="UniProtKB">
        <authorList>
            <consortium name="Ensembl"/>
        </authorList>
    </citation>
    <scope>IDENTIFICATION</scope>
</reference>
<organism evidence="2 3">
    <name type="scientific">Monopterus albus</name>
    <name type="common">Swamp eel</name>
    <dbReference type="NCBI Taxonomy" id="43700"/>
    <lineage>
        <taxon>Eukaryota</taxon>
        <taxon>Metazoa</taxon>
        <taxon>Chordata</taxon>
        <taxon>Craniata</taxon>
        <taxon>Vertebrata</taxon>
        <taxon>Euteleostomi</taxon>
        <taxon>Actinopterygii</taxon>
        <taxon>Neopterygii</taxon>
        <taxon>Teleostei</taxon>
        <taxon>Neoteleostei</taxon>
        <taxon>Acanthomorphata</taxon>
        <taxon>Anabantaria</taxon>
        <taxon>Synbranchiformes</taxon>
        <taxon>Synbranchidae</taxon>
        <taxon>Monopterus</taxon>
    </lineage>
</organism>
<accession>A0A3Q3KJM6</accession>
<reference evidence="2" key="2">
    <citation type="submission" date="2025-09" db="UniProtKB">
        <authorList>
            <consortium name="Ensembl"/>
        </authorList>
    </citation>
    <scope>IDENTIFICATION</scope>
</reference>
<feature type="region of interest" description="Disordered" evidence="1">
    <location>
        <begin position="345"/>
        <end position="374"/>
    </location>
</feature>
<keyword evidence="3" id="KW-1185">Reference proteome</keyword>
<dbReference type="AlphaFoldDB" id="A0A3Q3KJM6"/>
<protein>
    <recommendedName>
        <fullName evidence="4">Coiled-coil domain containing 24</fullName>
    </recommendedName>
</protein>
<name>A0A3Q3KJM6_MONAL</name>
<dbReference type="CTD" id="149473"/>
<dbReference type="InterPro" id="IPR031367">
    <property type="entry name" value="CCDC24"/>
</dbReference>
<proteinExistence type="predicted"/>
<dbReference type="Proteomes" id="UP000261600">
    <property type="component" value="Unplaced"/>
</dbReference>
<evidence type="ECO:0008006" key="4">
    <source>
        <dbReference type="Google" id="ProtNLM"/>
    </source>
</evidence>
<dbReference type="PANTHER" id="PTHR28601">
    <property type="entry name" value="COILED-COIL DOMAIN-CONTAINING PROTEIN 24"/>
    <property type="match status" value="1"/>
</dbReference>
<dbReference type="OrthoDB" id="6022633at2759"/>